<dbReference type="InterPro" id="IPR009056">
    <property type="entry name" value="Cyt_c-like_dom"/>
</dbReference>
<feature type="domain" description="Cytochrome c" evidence="6">
    <location>
        <begin position="122"/>
        <end position="221"/>
    </location>
</feature>
<dbReference type="Gene3D" id="1.10.760.10">
    <property type="entry name" value="Cytochrome c-like domain"/>
    <property type="match status" value="1"/>
</dbReference>
<keyword evidence="1 4" id="KW-0349">Heme</keyword>
<dbReference type="RefSeq" id="WP_073139955.1">
    <property type="nucleotide sequence ID" value="NZ_FQWQ01000004.1"/>
</dbReference>
<keyword evidence="5" id="KW-0732">Signal</keyword>
<proteinExistence type="predicted"/>
<feature type="chain" id="PRO_5012590176" evidence="5">
    <location>
        <begin position="22"/>
        <end position="222"/>
    </location>
</feature>
<dbReference type="PANTHER" id="PTHR40394:SF2">
    <property type="entry name" value="QUINOL:CYTOCHROME C OXIDOREDUCTASE MEMBRANE PROTEIN"/>
    <property type="match status" value="1"/>
</dbReference>
<evidence type="ECO:0000256" key="3">
    <source>
        <dbReference type="ARBA" id="ARBA00023004"/>
    </source>
</evidence>
<dbReference type="SUPFAM" id="SSF46626">
    <property type="entry name" value="Cytochrome c"/>
    <property type="match status" value="1"/>
</dbReference>
<organism evidence="7 8">
    <name type="scientific">Chryseolinea serpens</name>
    <dbReference type="NCBI Taxonomy" id="947013"/>
    <lineage>
        <taxon>Bacteria</taxon>
        <taxon>Pseudomonadati</taxon>
        <taxon>Bacteroidota</taxon>
        <taxon>Cytophagia</taxon>
        <taxon>Cytophagales</taxon>
        <taxon>Fulvivirgaceae</taxon>
        <taxon>Chryseolinea</taxon>
    </lineage>
</organism>
<gene>
    <name evidence="7" type="ORF">SAMN04488109_5036</name>
</gene>
<keyword evidence="8" id="KW-1185">Reference proteome</keyword>
<accession>A0A1M5VEV5</accession>
<dbReference type="GO" id="GO:0046872">
    <property type="term" value="F:metal ion binding"/>
    <property type="evidence" value="ECO:0007669"/>
    <property type="project" value="UniProtKB-KW"/>
</dbReference>
<evidence type="ECO:0000313" key="8">
    <source>
        <dbReference type="Proteomes" id="UP000184212"/>
    </source>
</evidence>
<dbReference type="OrthoDB" id="9796771at2"/>
<name>A0A1M5VEV5_9BACT</name>
<dbReference type="GO" id="GO:0009055">
    <property type="term" value="F:electron transfer activity"/>
    <property type="evidence" value="ECO:0007669"/>
    <property type="project" value="InterPro"/>
</dbReference>
<keyword evidence="3 4" id="KW-0408">Iron</keyword>
<protein>
    <submittedName>
        <fullName evidence="7">Cytochrome c, mono-and diheme variants</fullName>
    </submittedName>
</protein>
<dbReference type="PANTHER" id="PTHR40394">
    <property type="entry name" value="LIPOPROTEIN-RELATED"/>
    <property type="match status" value="1"/>
</dbReference>
<dbReference type="PROSITE" id="PS51007">
    <property type="entry name" value="CYTC"/>
    <property type="match status" value="1"/>
</dbReference>
<dbReference type="STRING" id="947013.SAMN04488109_5036"/>
<dbReference type="Proteomes" id="UP000184212">
    <property type="component" value="Unassembled WGS sequence"/>
</dbReference>
<dbReference type="AlphaFoldDB" id="A0A1M5VEV5"/>
<evidence type="ECO:0000256" key="5">
    <source>
        <dbReference type="SAM" id="SignalP"/>
    </source>
</evidence>
<evidence type="ECO:0000259" key="6">
    <source>
        <dbReference type="PROSITE" id="PS51007"/>
    </source>
</evidence>
<sequence length="222" mass="24264">MRIVSTLFVAFSAAVVLTSCGAGGDNQGTEYAPNMYHSVAYEPYSQITDEDAGRWLTSIDYPDGHAEFYNSNKFNPYRMNMRESAPHTVARNKHGWLPYRLGKDSLAFAAANVKSPLDSTAAIIADGKVLYETYCDHCHGPKGKGDGKVAAGGIKVEVNGEQKERSIYAGVANLTSDALKGVSEGHIFHVITMGKGLMWSHGSQISPEDRWKIAKYVKTLQK</sequence>
<evidence type="ECO:0000256" key="2">
    <source>
        <dbReference type="ARBA" id="ARBA00022723"/>
    </source>
</evidence>
<evidence type="ECO:0000313" key="7">
    <source>
        <dbReference type="EMBL" id="SHH73453.1"/>
    </source>
</evidence>
<evidence type="ECO:0000256" key="4">
    <source>
        <dbReference type="PROSITE-ProRule" id="PRU00433"/>
    </source>
</evidence>
<dbReference type="InterPro" id="IPR036909">
    <property type="entry name" value="Cyt_c-like_dom_sf"/>
</dbReference>
<feature type="signal peptide" evidence="5">
    <location>
        <begin position="1"/>
        <end position="21"/>
    </location>
</feature>
<dbReference type="PROSITE" id="PS51257">
    <property type="entry name" value="PROKAR_LIPOPROTEIN"/>
    <property type="match status" value="1"/>
</dbReference>
<reference evidence="7 8" key="1">
    <citation type="submission" date="2016-11" db="EMBL/GenBank/DDBJ databases">
        <authorList>
            <person name="Jaros S."/>
            <person name="Januszkiewicz K."/>
            <person name="Wedrychowicz H."/>
        </authorList>
    </citation>
    <scope>NUCLEOTIDE SEQUENCE [LARGE SCALE GENOMIC DNA]</scope>
    <source>
        <strain evidence="7 8">DSM 24574</strain>
    </source>
</reference>
<keyword evidence="2 4" id="KW-0479">Metal-binding</keyword>
<dbReference type="EMBL" id="FQWQ01000004">
    <property type="protein sequence ID" value="SHH73453.1"/>
    <property type="molecule type" value="Genomic_DNA"/>
</dbReference>
<evidence type="ECO:0000256" key="1">
    <source>
        <dbReference type="ARBA" id="ARBA00022617"/>
    </source>
</evidence>
<dbReference type="GO" id="GO:0020037">
    <property type="term" value="F:heme binding"/>
    <property type="evidence" value="ECO:0007669"/>
    <property type="project" value="InterPro"/>
</dbReference>
<dbReference type="Pfam" id="PF13442">
    <property type="entry name" value="Cytochrome_CBB3"/>
    <property type="match status" value="1"/>
</dbReference>